<sequence length="265" mass="29365">MPGFTVDITGTTGMRTGEWADGEQFLILPDDRGTADEPPARVRLVAPDAEVSPGGSPRRAAQVGLRGDADTADAGVHGGGVTVADVEERTARRAGMPHPILLLDGPDGERLCTVLPEEPGTPEPLHFRVEDREGRELCRIVRRPSRIGRRAYWRIVFPDGRPPLTGHRGTWIGWIGFALTFPLWLLFFAGSLLVAAVTMGGVSEMLVWGAPKRTTWRARWAPPLVGNALDFRYLRCGYRWNPNLIDPRIAWAQASLHHFRKMHKD</sequence>
<reference evidence="3" key="1">
    <citation type="submission" date="2019-10" db="EMBL/GenBank/DDBJ databases">
        <title>Streptomyces sp. nov., a novel actinobacterium isolated from alkaline environment.</title>
        <authorList>
            <person name="Golinska P."/>
        </authorList>
    </citation>
    <scope>NUCLEOTIDE SEQUENCE [LARGE SCALE GENOMIC DNA]</scope>
    <source>
        <strain evidence="3">DSM 42108</strain>
    </source>
</reference>
<keyword evidence="3" id="KW-1185">Reference proteome</keyword>
<gene>
    <name evidence="2" type="ORF">FOE67_09220</name>
</gene>
<proteinExistence type="predicted"/>
<name>A0A7W3T335_9ACTN</name>
<comment type="caution">
    <text evidence="2">The sequence shown here is derived from an EMBL/GenBank/DDBJ whole genome shotgun (WGS) entry which is preliminary data.</text>
</comment>
<organism evidence="2 3">
    <name type="scientific">Streptomyces calidiresistens</name>
    <dbReference type="NCBI Taxonomy" id="1485586"/>
    <lineage>
        <taxon>Bacteria</taxon>
        <taxon>Bacillati</taxon>
        <taxon>Actinomycetota</taxon>
        <taxon>Actinomycetes</taxon>
        <taxon>Kitasatosporales</taxon>
        <taxon>Streptomycetaceae</taxon>
        <taxon>Streptomyces</taxon>
    </lineage>
</organism>
<keyword evidence="1" id="KW-0812">Transmembrane</keyword>
<accession>A0A7W3T335</accession>
<dbReference type="EMBL" id="VKHS01000156">
    <property type="protein sequence ID" value="MBB0229691.1"/>
    <property type="molecule type" value="Genomic_DNA"/>
</dbReference>
<keyword evidence="1" id="KW-0472">Membrane</keyword>
<keyword evidence="1" id="KW-1133">Transmembrane helix</keyword>
<dbReference type="Proteomes" id="UP000530234">
    <property type="component" value="Unassembled WGS sequence"/>
</dbReference>
<feature type="transmembrane region" description="Helical" evidence="1">
    <location>
        <begin position="171"/>
        <end position="197"/>
    </location>
</feature>
<protein>
    <submittedName>
        <fullName evidence="2">Uncharacterized protein</fullName>
    </submittedName>
</protein>
<dbReference type="RefSeq" id="WP_182662433.1">
    <property type="nucleotide sequence ID" value="NZ_VKHS01000156.1"/>
</dbReference>
<evidence type="ECO:0000256" key="1">
    <source>
        <dbReference type="SAM" id="Phobius"/>
    </source>
</evidence>
<evidence type="ECO:0000313" key="2">
    <source>
        <dbReference type="EMBL" id="MBB0229691.1"/>
    </source>
</evidence>
<dbReference type="AlphaFoldDB" id="A0A7W3T335"/>
<evidence type="ECO:0000313" key="3">
    <source>
        <dbReference type="Proteomes" id="UP000530234"/>
    </source>
</evidence>